<reference evidence="8 9" key="1">
    <citation type="submission" date="2019-09" db="EMBL/GenBank/DDBJ databases">
        <title>Mumia zhuanghuii sp. nov. isolated from the intestinal contents of plateau pika (Ochotona curzoniae) in the Qinghai-Tibet plateau of China.</title>
        <authorList>
            <person name="Tian Z."/>
        </authorList>
    </citation>
    <scope>NUCLEOTIDE SEQUENCE [LARGE SCALE GENOMIC DNA]</scope>
    <source>
        <strain evidence="9">350</strain>
    </source>
</reference>
<dbReference type="Pfam" id="PF02574">
    <property type="entry name" value="S-methyl_trans"/>
    <property type="match status" value="1"/>
</dbReference>
<gene>
    <name evidence="8" type="primary">mmuM</name>
    <name evidence="8" type="ORF">FE697_008655</name>
</gene>
<dbReference type="GO" id="GO:0033528">
    <property type="term" value="P:S-methylmethionine cycle"/>
    <property type="evidence" value="ECO:0007669"/>
    <property type="project" value="TreeGrafter"/>
</dbReference>
<name>A0A5Q6RZV5_9ACTN</name>
<feature type="domain" description="Hcy-binding" evidence="7">
    <location>
        <begin position="1"/>
        <end position="302"/>
    </location>
</feature>
<evidence type="ECO:0000256" key="4">
    <source>
        <dbReference type="ARBA" id="ARBA00022833"/>
    </source>
</evidence>
<evidence type="ECO:0000313" key="9">
    <source>
        <dbReference type="Proteomes" id="UP000307768"/>
    </source>
</evidence>
<protein>
    <recommendedName>
        <fullName evidence="5">S-methylmethionine:homocysteine methyltransferase</fullName>
    </recommendedName>
</protein>
<evidence type="ECO:0000259" key="7">
    <source>
        <dbReference type="PROSITE" id="PS50970"/>
    </source>
</evidence>
<dbReference type="GO" id="GO:0008898">
    <property type="term" value="F:S-adenosylmethionine-homocysteine S-methyltransferase activity"/>
    <property type="evidence" value="ECO:0007669"/>
    <property type="project" value="TreeGrafter"/>
</dbReference>
<dbReference type="NCBIfam" id="NF007020">
    <property type="entry name" value="PRK09485.1"/>
    <property type="match status" value="1"/>
</dbReference>
<organism evidence="8 9">
    <name type="scientific">Mumia zhuanghuii</name>
    <dbReference type="NCBI Taxonomy" id="2585211"/>
    <lineage>
        <taxon>Bacteria</taxon>
        <taxon>Bacillati</taxon>
        <taxon>Actinomycetota</taxon>
        <taxon>Actinomycetes</taxon>
        <taxon>Propionibacteriales</taxon>
        <taxon>Nocardioidaceae</taxon>
        <taxon>Mumia</taxon>
    </lineage>
</organism>
<dbReference type="Proteomes" id="UP000307768">
    <property type="component" value="Unassembled WGS sequence"/>
</dbReference>
<dbReference type="PANTHER" id="PTHR46015:SF1">
    <property type="entry name" value="HOMOCYSTEINE S-METHYLTRANSFERASE-LIKE ISOFORM 1"/>
    <property type="match status" value="1"/>
</dbReference>
<keyword evidence="1 6" id="KW-0489">Methyltransferase</keyword>
<comment type="caution">
    <text evidence="8">The sequence shown here is derived from an EMBL/GenBank/DDBJ whole genome shotgun (WGS) entry which is preliminary data.</text>
</comment>
<feature type="binding site" evidence="6">
    <location>
        <position position="287"/>
    </location>
    <ligand>
        <name>Zn(2+)</name>
        <dbReference type="ChEBI" id="CHEBI:29105"/>
    </ligand>
</feature>
<dbReference type="RefSeq" id="WP_149769165.1">
    <property type="nucleotide sequence ID" value="NZ_VDFQ02000002.1"/>
</dbReference>
<dbReference type="InterPro" id="IPR003726">
    <property type="entry name" value="HCY_dom"/>
</dbReference>
<dbReference type="SUPFAM" id="SSF82282">
    <property type="entry name" value="Homocysteine S-methyltransferase"/>
    <property type="match status" value="1"/>
</dbReference>
<dbReference type="OrthoDB" id="9803687at2"/>
<evidence type="ECO:0000256" key="2">
    <source>
        <dbReference type="ARBA" id="ARBA00022679"/>
    </source>
</evidence>
<accession>A0A5Q6RZV5</accession>
<proteinExistence type="predicted"/>
<dbReference type="AlphaFoldDB" id="A0A5Q6RZV5"/>
<keyword evidence="4 6" id="KW-0862">Zinc</keyword>
<keyword evidence="2 6" id="KW-0808">Transferase</keyword>
<keyword evidence="3 6" id="KW-0479">Metal-binding</keyword>
<evidence type="ECO:0000313" key="8">
    <source>
        <dbReference type="EMBL" id="KAA1423646.1"/>
    </source>
</evidence>
<dbReference type="FunFam" id="3.20.20.330:FF:000002">
    <property type="entry name" value="Homocysteine S-methyltransferase"/>
    <property type="match status" value="1"/>
</dbReference>
<evidence type="ECO:0000256" key="1">
    <source>
        <dbReference type="ARBA" id="ARBA00022603"/>
    </source>
</evidence>
<evidence type="ECO:0000256" key="5">
    <source>
        <dbReference type="ARBA" id="ARBA00076752"/>
    </source>
</evidence>
<feature type="binding site" evidence="6">
    <location>
        <position position="222"/>
    </location>
    <ligand>
        <name>Zn(2+)</name>
        <dbReference type="ChEBI" id="CHEBI:29105"/>
    </ligand>
</feature>
<dbReference type="EMBL" id="VDFQ02000002">
    <property type="protein sequence ID" value="KAA1423646.1"/>
    <property type="molecule type" value="Genomic_DNA"/>
</dbReference>
<evidence type="ECO:0000256" key="6">
    <source>
        <dbReference type="PROSITE-ProRule" id="PRU00333"/>
    </source>
</evidence>
<dbReference type="GO" id="GO:0009086">
    <property type="term" value="P:methionine biosynthetic process"/>
    <property type="evidence" value="ECO:0007669"/>
    <property type="project" value="InterPro"/>
</dbReference>
<dbReference type="PANTHER" id="PTHR46015">
    <property type="entry name" value="ZGC:172121"/>
    <property type="match status" value="1"/>
</dbReference>
<dbReference type="Gene3D" id="3.20.20.330">
    <property type="entry name" value="Homocysteine-binding-like domain"/>
    <property type="match status" value="1"/>
</dbReference>
<evidence type="ECO:0000256" key="3">
    <source>
        <dbReference type="ARBA" id="ARBA00022723"/>
    </source>
</evidence>
<dbReference type="PROSITE" id="PS50970">
    <property type="entry name" value="HCY"/>
    <property type="match status" value="1"/>
</dbReference>
<dbReference type="GO" id="GO:0032259">
    <property type="term" value="P:methylation"/>
    <property type="evidence" value="ECO:0007669"/>
    <property type="project" value="UniProtKB-KW"/>
</dbReference>
<dbReference type="InterPro" id="IPR036589">
    <property type="entry name" value="HCY_dom_sf"/>
</dbReference>
<dbReference type="InterPro" id="IPR051486">
    <property type="entry name" value="Hcy_S-methyltransferase"/>
</dbReference>
<feature type="binding site" evidence="6">
    <location>
        <position position="288"/>
    </location>
    <ligand>
        <name>Zn(2+)</name>
        <dbReference type="ChEBI" id="CHEBI:29105"/>
    </ligand>
</feature>
<comment type="cofactor">
    <cofactor evidence="6">
        <name>Zn(2+)</name>
        <dbReference type="ChEBI" id="CHEBI:29105"/>
    </cofactor>
</comment>
<dbReference type="GO" id="GO:0008270">
    <property type="term" value="F:zinc ion binding"/>
    <property type="evidence" value="ECO:0007669"/>
    <property type="project" value="InterPro"/>
</dbReference>
<sequence>MTHQLPLPLDDLVVVDGALATELERHGADITSALWSAALLRDDPGMIARVHRDYLDAGADVLITASYQATVGGFGRLGIPVADAERLITSSVTLARDVRDAFVAEHPGRRPLVAASVGPYGAALADGSEYRGDYGLDVAALRAFHADRMRLLVGAGPDLLACETVPSAVEARALAELLAGADVPGWITFTGRDDHHISDGTPVAEVARMVADHDVAAIGINCTPLEHVAPLVDDIAAVTDLPVVVYPNSGEVWDAEQRRWTGSSARGSWATWVRRWRDAGAVLVGGCCRTTPDDVAEIAAVRA</sequence>